<gene>
    <name evidence="1" type="ORF">DSO57_1035123</name>
</gene>
<evidence type="ECO:0000313" key="1">
    <source>
        <dbReference type="EMBL" id="KAJ9083393.1"/>
    </source>
</evidence>
<name>A0ACC2U8M3_9FUNG</name>
<reference evidence="1" key="1">
    <citation type="submission" date="2022-04" db="EMBL/GenBank/DDBJ databases">
        <title>Genome of the entomopathogenic fungus Entomophthora muscae.</title>
        <authorList>
            <person name="Elya C."/>
            <person name="Lovett B.R."/>
            <person name="Lee E."/>
            <person name="Macias A.M."/>
            <person name="Hajek A.E."/>
            <person name="De Bivort B.L."/>
            <person name="Kasson M.T."/>
            <person name="De Fine Licht H.H."/>
            <person name="Stajich J.E."/>
        </authorList>
    </citation>
    <scope>NUCLEOTIDE SEQUENCE</scope>
    <source>
        <strain evidence="1">Berkeley</strain>
    </source>
</reference>
<evidence type="ECO:0000313" key="2">
    <source>
        <dbReference type="Proteomes" id="UP001165960"/>
    </source>
</evidence>
<dbReference type="EMBL" id="QTSX02001014">
    <property type="protein sequence ID" value="KAJ9083393.1"/>
    <property type="molecule type" value="Genomic_DNA"/>
</dbReference>
<proteinExistence type="predicted"/>
<organism evidence="1 2">
    <name type="scientific">Entomophthora muscae</name>
    <dbReference type="NCBI Taxonomy" id="34485"/>
    <lineage>
        <taxon>Eukaryota</taxon>
        <taxon>Fungi</taxon>
        <taxon>Fungi incertae sedis</taxon>
        <taxon>Zoopagomycota</taxon>
        <taxon>Entomophthoromycotina</taxon>
        <taxon>Entomophthoromycetes</taxon>
        <taxon>Entomophthorales</taxon>
        <taxon>Entomophthoraceae</taxon>
        <taxon>Entomophthora</taxon>
    </lineage>
</organism>
<accession>A0ACC2U8M3</accession>
<sequence length="148" mass="16961">MRRHPLARSRNRLDAFNFNKLKNNNFGYRDESRTLLNCSVCLSGVKNCCFWLHTRAILQLTDVISSPLTITLHEWLLSLPKNALPRWVLSCLVLPPHVATSVRNIPAYTPATPTCRPTVREIADQRNAEVKCFVKLNILLQKLLAREL</sequence>
<protein>
    <submittedName>
        <fullName evidence="1">Uncharacterized protein</fullName>
    </submittedName>
</protein>
<dbReference type="Proteomes" id="UP001165960">
    <property type="component" value="Unassembled WGS sequence"/>
</dbReference>
<keyword evidence="2" id="KW-1185">Reference proteome</keyword>
<comment type="caution">
    <text evidence="1">The sequence shown here is derived from an EMBL/GenBank/DDBJ whole genome shotgun (WGS) entry which is preliminary data.</text>
</comment>